<comment type="caution">
    <text evidence="5">The sequence shown here is derived from an EMBL/GenBank/DDBJ whole genome shotgun (WGS) entry which is preliminary data.</text>
</comment>
<protein>
    <submittedName>
        <fullName evidence="5">Glycosyltransferase family 4 protein</fullName>
    </submittedName>
</protein>
<keyword evidence="1 5" id="KW-0808">Transferase</keyword>
<evidence type="ECO:0000313" key="5">
    <source>
        <dbReference type="EMBL" id="NFV81553.1"/>
    </source>
</evidence>
<reference evidence="5 6" key="1">
    <citation type="submission" date="2020-02" db="EMBL/GenBank/DDBJ databases">
        <authorList>
            <person name="Dziuba M."/>
            <person name="Kuznetsov B."/>
            <person name="Mardanov A."/>
            <person name="Ravin N."/>
            <person name="Grouzdev D."/>
        </authorList>
    </citation>
    <scope>NUCLEOTIDE SEQUENCE [LARGE SCALE GENOMIC DNA]</scope>
    <source>
        <strain evidence="5 6">SpK</strain>
    </source>
</reference>
<keyword evidence="6" id="KW-1185">Reference proteome</keyword>
<evidence type="ECO:0000259" key="4">
    <source>
        <dbReference type="Pfam" id="PF13439"/>
    </source>
</evidence>
<dbReference type="Pfam" id="PF13439">
    <property type="entry name" value="Glyco_transf_4"/>
    <property type="match status" value="1"/>
</dbReference>
<dbReference type="SUPFAM" id="SSF53756">
    <property type="entry name" value="UDP-Glycosyltransferase/glycogen phosphorylase"/>
    <property type="match status" value="1"/>
</dbReference>
<name>A0A7C9V0U4_9PROT</name>
<dbReference type="PANTHER" id="PTHR46401">
    <property type="entry name" value="GLYCOSYLTRANSFERASE WBBK-RELATED"/>
    <property type="match status" value="1"/>
</dbReference>
<dbReference type="CDD" id="cd03809">
    <property type="entry name" value="GT4_MtfB-like"/>
    <property type="match status" value="1"/>
</dbReference>
<feature type="transmembrane region" description="Helical" evidence="2">
    <location>
        <begin position="132"/>
        <end position="152"/>
    </location>
</feature>
<dbReference type="Pfam" id="PF00534">
    <property type="entry name" value="Glycos_transf_1"/>
    <property type="match status" value="1"/>
</dbReference>
<dbReference type="InterPro" id="IPR001296">
    <property type="entry name" value="Glyco_trans_1"/>
</dbReference>
<dbReference type="PANTHER" id="PTHR46401:SF2">
    <property type="entry name" value="GLYCOSYLTRANSFERASE WBBK-RELATED"/>
    <property type="match status" value="1"/>
</dbReference>
<evidence type="ECO:0000256" key="1">
    <source>
        <dbReference type="ARBA" id="ARBA00022679"/>
    </source>
</evidence>
<sequence length="383" mass="42335">MNRRPPPDAPVRVIINGLHAKSGGGVTYLRNLLPHLAADKRLELHLFLHREQYKLFGEAPDGIRLHLLEFRQGFLRLLFWEQCALPLLAAEMGAEVTFSPANYGPLLAPAPVILLRNSLAVVQREYRLKKRLYWVGLAAATAASLLFARRAIAVSDYARRTLNFGLTKLFANKIEVIHHGVNEDFRVASANHDREPATLLAVSDIYVQKNLHTLIKALGQLRQEGGTLRLVVAGHTVDREYHQQLTDLIAEFHLGDSVEFLGGVSPERLAELYRQCTVFVFPSTVETFGNPLVEAMASAAPIACSRSAAMPEIVGDAAEYFEPLDIADMARAIRHLVENPGRRDELAQLGQARAAKYSWATTARHTAQVLFRAARGDSGACAP</sequence>
<gene>
    <name evidence="5" type="ORF">G4223_15695</name>
</gene>
<dbReference type="GO" id="GO:0016757">
    <property type="term" value="F:glycosyltransferase activity"/>
    <property type="evidence" value="ECO:0007669"/>
    <property type="project" value="InterPro"/>
</dbReference>
<evidence type="ECO:0000313" key="6">
    <source>
        <dbReference type="Proteomes" id="UP000480684"/>
    </source>
</evidence>
<dbReference type="RefSeq" id="WP_163681721.1">
    <property type="nucleotide sequence ID" value="NZ_JAAIYP010000042.1"/>
</dbReference>
<evidence type="ECO:0000259" key="3">
    <source>
        <dbReference type="Pfam" id="PF00534"/>
    </source>
</evidence>
<dbReference type="AlphaFoldDB" id="A0A7C9V0U4"/>
<dbReference type="InterPro" id="IPR028098">
    <property type="entry name" value="Glyco_trans_4-like_N"/>
</dbReference>
<keyword evidence="2" id="KW-1133">Transmembrane helix</keyword>
<evidence type="ECO:0000256" key="2">
    <source>
        <dbReference type="SAM" id="Phobius"/>
    </source>
</evidence>
<keyword evidence="2" id="KW-0812">Transmembrane</keyword>
<keyword evidence="2" id="KW-0472">Membrane</keyword>
<dbReference type="GO" id="GO:0009103">
    <property type="term" value="P:lipopolysaccharide biosynthetic process"/>
    <property type="evidence" value="ECO:0007669"/>
    <property type="project" value="TreeGrafter"/>
</dbReference>
<dbReference type="Gene3D" id="3.40.50.2000">
    <property type="entry name" value="Glycogen Phosphorylase B"/>
    <property type="match status" value="1"/>
</dbReference>
<feature type="domain" description="Glycosyl transferase family 1" evidence="3">
    <location>
        <begin position="189"/>
        <end position="350"/>
    </location>
</feature>
<feature type="domain" description="Glycosyltransferase subfamily 4-like N-terminal" evidence="4">
    <location>
        <begin position="23"/>
        <end position="184"/>
    </location>
</feature>
<organism evidence="5 6">
    <name type="scientific">Magnetospirillum aberrantis SpK</name>
    <dbReference type="NCBI Taxonomy" id="908842"/>
    <lineage>
        <taxon>Bacteria</taxon>
        <taxon>Pseudomonadati</taxon>
        <taxon>Pseudomonadota</taxon>
        <taxon>Alphaproteobacteria</taxon>
        <taxon>Rhodospirillales</taxon>
        <taxon>Rhodospirillaceae</taxon>
        <taxon>Magnetospirillum</taxon>
    </lineage>
</organism>
<proteinExistence type="predicted"/>
<accession>A0A7C9V0U4</accession>
<dbReference type="EMBL" id="JAAIYP010000042">
    <property type="protein sequence ID" value="NFV81553.1"/>
    <property type="molecule type" value="Genomic_DNA"/>
</dbReference>
<dbReference type="Proteomes" id="UP000480684">
    <property type="component" value="Unassembled WGS sequence"/>
</dbReference>